<dbReference type="Proteomes" id="UP000009340">
    <property type="component" value="Unassembled WGS sequence"/>
</dbReference>
<sequence>MTNRIPLLSMAHLQKRIVKEGNAPQFLVNIAPAVIMVK</sequence>
<dbReference type="AlphaFoldDB" id="K8ABK3"/>
<proteinExistence type="predicted"/>
<gene>
    <name evidence="1" type="ORF">BN137_972</name>
</gene>
<comment type="caution">
    <text evidence="1">The sequence shown here is derived from an EMBL/GenBank/DDBJ whole genome shotgun (WGS) entry which is preliminary data.</text>
</comment>
<accession>K8ABK3</accession>
<name>K8ABK3_9ENTR</name>
<evidence type="ECO:0000313" key="1">
    <source>
        <dbReference type="EMBL" id="CCJ71627.1"/>
    </source>
</evidence>
<dbReference type="EMBL" id="CAKW01000043">
    <property type="protein sequence ID" value="CCJ71627.1"/>
    <property type="molecule type" value="Genomic_DNA"/>
</dbReference>
<protein>
    <submittedName>
        <fullName evidence="1">Uncharacterized protein</fullName>
    </submittedName>
</protein>
<reference evidence="1" key="1">
    <citation type="submission" date="2012-07" db="EMBL/GenBank/DDBJ databases">
        <authorList>
            <person name="Cummings C."/>
        </authorList>
    </citation>
    <scope>NUCLEOTIDE SEQUENCE</scope>
    <source>
        <strain evidence="1">1330</strain>
    </source>
</reference>
<organism evidence="1 2">
    <name type="scientific">Cronobacter condimenti 1330</name>
    <dbReference type="NCBI Taxonomy" id="1073999"/>
    <lineage>
        <taxon>Bacteria</taxon>
        <taxon>Pseudomonadati</taxon>
        <taxon>Pseudomonadota</taxon>
        <taxon>Gammaproteobacteria</taxon>
        <taxon>Enterobacterales</taxon>
        <taxon>Enterobacteriaceae</taxon>
        <taxon>Cronobacter</taxon>
    </lineage>
</organism>
<evidence type="ECO:0000313" key="2">
    <source>
        <dbReference type="Proteomes" id="UP000009340"/>
    </source>
</evidence>